<reference evidence="2" key="1">
    <citation type="journal article" date="2014" name="Int. J. Syst. Evol. Microbiol.">
        <title>Complete genome sequence of Corynebacterium casei LMG S-19264T (=DSM 44701T), isolated from a smear-ripened cheese.</title>
        <authorList>
            <consortium name="US DOE Joint Genome Institute (JGI-PGF)"/>
            <person name="Walter F."/>
            <person name="Albersmeier A."/>
            <person name="Kalinowski J."/>
            <person name="Ruckert C."/>
        </authorList>
    </citation>
    <scope>NUCLEOTIDE SEQUENCE</scope>
    <source>
        <strain evidence="2">KCTC 32255</strain>
    </source>
</reference>
<dbReference type="EMBL" id="BMZA01000004">
    <property type="protein sequence ID" value="GGZ02220.1"/>
    <property type="molecule type" value="Genomic_DNA"/>
</dbReference>
<dbReference type="Proteomes" id="UP000648075">
    <property type="component" value="Unassembled WGS sequence"/>
</dbReference>
<dbReference type="Pfam" id="PF11739">
    <property type="entry name" value="YdbH-like"/>
    <property type="match status" value="1"/>
</dbReference>
<dbReference type="RefSeq" id="WP_189620706.1">
    <property type="nucleotide sequence ID" value="NZ_BMZA01000004.1"/>
</dbReference>
<name>A0A918PEJ7_9SPHN</name>
<organism evidence="2 3">
    <name type="scientific">Novosphingobium colocasiae</name>
    <dbReference type="NCBI Taxonomy" id="1256513"/>
    <lineage>
        <taxon>Bacteria</taxon>
        <taxon>Pseudomonadati</taxon>
        <taxon>Pseudomonadota</taxon>
        <taxon>Alphaproteobacteria</taxon>
        <taxon>Sphingomonadales</taxon>
        <taxon>Sphingomonadaceae</taxon>
        <taxon>Novosphingobium</taxon>
    </lineage>
</organism>
<keyword evidence="1" id="KW-0812">Transmembrane</keyword>
<gene>
    <name evidence="2" type="ORF">GCM10011614_16530</name>
</gene>
<feature type="transmembrane region" description="Helical" evidence="1">
    <location>
        <begin position="27"/>
        <end position="45"/>
    </location>
</feature>
<keyword evidence="1" id="KW-0472">Membrane</keyword>
<protein>
    <recommendedName>
        <fullName evidence="4">C4-dicarboxylate ABC transporter</fullName>
    </recommendedName>
</protein>
<dbReference type="InterPro" id="IPR021730">
    <property type="entry name" value="YdbH"/>
</dbReference>
<evidence type="ECO:0000313" key="3">
    <source>
        <dbReference type="Proteomes" id="UP000648075"/>
    </source>
</evidence>
<comment type="caution">
    <text evidence="2">The sequence shown here is derived from an EMBL/GenBank/DDBJ whole genome shotgun (WGS) entry which is preliminary data.</text>
</comment>
<keyword evidence="1" id="KW-1133">Transmembrane helix</keyword>
<reference evidence="2" key="2">
    <citation type="submission" date="2020-09" db="EMBL/GenBank/DDBJ databases">
        <authorList>
            <person name="Sun Q."/>
            <person name="Kim S."/>
        </authorList>
    </citation>
    <scope>NUCLEOTIDE SEQUENCE</scope>
    <source>
        <strain evidence="2">KCTC 32255</strain>
    </source>
</reference>
<evidence type="ECO:0000313" key="2">
    <source>
        <dbReference type="EMBL" id="GGZ02220.1"/>
    </source>
</evidence>
<evidence type="ECO:0000256" key="1">
    <source>
        <dbReference type="SAM" id="Phobius"/>
    </source>
</evidence>
<sequence>MAQDLDHPHAEIDPAPGGAGISRRRRIALSVAGVLAVALAGTWLARKDIADNVIGGQLARMGLPAHYRIKSIGPAEQVLTGLVIGDPAHPDFTADEVRVRTRLLWGLPGIGRITLVRPRLYGSIRGGKPSFGSLDKVLFTGSKEPFEMPDLDVEVVDGRGLIDGDYGRIGVKLAGKGALRDGFAGEVAAIAPALTLPGCSAGRTSLYGRVSITDRQPRLQGPLRLADVACAGAGLKLATAGADIDATFDRTLDGGEGTLGLRTGPFAQDAVAFAQGEGTLHASYRKAALIARYDLTARDVRSAQIRARSLTLSGQARSAEGFSRLEAETDVRADRVALGDSIDTALAGAARSGQGTLLEPVVSQIRQALKRESLGSSLAMNLIARRSAKGLSLVVPRADLRGGSGRTLLAVSRLQATVAPGARVARLTGNFVTGGVGLPHLAGRMESNGRSGLTLNATMADYRAGSSRIAVPRMVVAQGRDGVFGFAGSARLSGALPGGWAEDLAVPLDGALAGNGNFRVWTRCTPVSFARLELASVRLDSRALSICPVGGRAIVERRGGVLSIAAGSTGLDLSGRMGETPIRIASGPIGFAMPGAISARKLQISLGPAGSASRFAISHLDARVGKDVAGTFDDADIALFAVPLDLHQTAGNWRYAGGVLEIDRARFTLVDRQAQPRFQPLIARDATLRLADNRIVADALLREPKSDRAVVTAAIRHDLGTARGSADLDVPGLLFDRQMQAGELSALALGVVSDLKGTVSGTGRIDWNERGVTSRGRFGTQGLDFAAAFGPVQGLSGDVVFTDLLGMVTAPDQKLKIAAMNPGVEVAKGVLSFEMKPDHYLQINGARWPFMDGVLTLEPAHMRLGVAETRNYTLKVDGLDAQTFVQHLDLANIRATGVFDGRLPLVFDENGGRIDNGFLRSREPGGNVSYIGALTYKDLSAMGNFAFNALRSVNYRQMEIGLGGSLSGEIFTRISFDGLSQGTGASRNFLTKQVAKLPIRFILNIKAPFFGLFGSMRALYDPAYITDPRLLGLVGKDGRVPVVLPNASGIQPPVSGNTP</sequence>
<keyword evidence="3" id="KW-1185">Reference proteome</keyword>
<dbReference type="AlphaFoldDB" id="A0A918PEJ7"/>
<accession>A0A918PEJ7</accession>
<evidence type="ECO:0008006" key="4">
    <source>
        <dbReference type="Google" id="ProtNLM"/>
    </source>
</evidence>
<proteinExistence type="predicted"/>